<keyword evidence="1" id="KW-0812">Transmembrane</keyword>
<keyword evidence="1" id="KW-0472">Membrane</keyword>
<reference evidence="2" key="2">
    <citation type="submission" date="2018-05" db="EMBL/GenBank/DDBJ databases">
        <title>OmerRS3 (Oryza meridionalis Reference Sequence Version 3).</title>
        <authorList>
            <person name="Zhang J."/>
            <person name="Kudrna D."/>
            <person name="Lee S."/>
            <person name="Talag J."/>
            <person name="Welchert J."/>
            <person name="Wing R.A."/>
        </authorList>
    </citation>
    <scope>NUCLEOTIDE SEQUENCE [LARGE SCALE GENOMIC DNA]</scope>
    <source>
        <strain evidence="2">cv. OR44</strain>
    </source>
</reference>
<protein>
    <submittedName>
        <fullName evidence="2">Uncharacterized protein</fullName>
    </submittedName>
</protein>
<reference evidence="2" key="1">
    <citation type="submission" date="2015-04" db="UniProtKB">
        <authorList>
            <consortium name="EnsemblPlants"/>
        </authorList>
    </citation>
    <scope>IDENTIFICATION</scope>
</reference>
<organism evidence="2">
    <name type="scientific">Oryza meridionalis</name>
    <dbReference type="NCBI Taxonomy" id="40149"/>
    <lineage>
        <taxon>Eukaryota</taxon>
        <taxon>Viridiplantae</taxon>
        <taxon>Streptophyta</taxon>
        <taxon>Embryophyta</taxon>
        <taxon>Tracheophyta</taxon>
        <taxon>Spermatophyta</taxon>
        <taxon>Magnoliopsida</taxon>
        <taxon>Liliopsida</taxon>
        <taxon>Poales</taxon>
        <taxon>Poaceae</taxon>
        <taxon>BOP clade</taxon>
        <taxon>Oryzoideae</taxon>
        <taxon>Oryzeae</taxon>
        <taxon>Oryzinae</taxon>
        <taxon>Oryza</taxon>
    </lineage>
</organism>
<dbReference type="AlphaFoldDB" id="A0A0E0CIJ9"/>
<sequence length="125" mass="13192">MADIILGPAINDTAPQAPAATPVPAAAVAAACSDGLFTSSSASPFPVAATSAVAAAADTVCRWRPRQQLQYEHRPLVCRRHAGREVSQHGMNNLDILRAGGILLLLLLLSALIIRRMSENHFGNK</sequence>
<name>A0A0E0CIJ9_9ORYZ</name>
<evidence type="ECO:0000313" key="3">
    <source>
        <dbReference type="Proteomes" id="UP000008021"/>
    </source>
</evidence>
<keyword evidence="3" id="KW-1185">Reference proteome</keyword>
<evidence type="ECO:0000313" key="2">
    <source>
        <dbReference type="EnsemblPlants" id="OMERI02G11520.1"/>
    </source>
</evidence>
<dbReference type="HOGENOM" id="CLU_1996240_0_0_1"/>
<accession>A0A0E0CIJ9</accession>
<proteinExistence type="predicted"/>
<dbReference type="Proteomes" id="UP000008021">
    <property type="component" value="Chromosome 2"/>
</dbReference>
<dbReference type="EnsemblPlants" id="OMERI02G11520.1">
    <property type="protein sequence ID" value="OMERI02G11520.1"/>
    <property type="gene ID" value="OMERI02G11520"/>
</dbReference>
<keyword evidence="1" id="KW-1133">Transmembrane helix</keyword>
<dbReference type="Gramene" id="OMERI02G11520.1">
    <property type="protein sequence ID" value="OMERI02G11520.1"/>
    <property type="gene ID" value="OMERI02G11520"/>
</dbReference>
<evidence type="ECO:0000256" key="1">
    <source>
        <dbReference type="SAM" id="Phobius"/>
    </source>
</evidence>
<feature type="transmembrane region" description="Helical" evidence="1">
    <location>
        <begin position="96"/>
        <end position="114"/>
    </location>
</feature>